<dbReference type="EMBL" id="LKAM01000020">
    <property type="protein sequence ID" value="KUM45353.1"/>
    <property type="molecule type" value="Genomic_DNA"/>
</dbReference>
<protein>
    <submittedName>
        <fullName evidence="1">Uncharacterized protein</fullName>
    </submittedName>
</protein>
<evidence type="ECO:0000313" key="1">
    <source>
        <dbReference type="EMBL" id="KUM45353.1"/>
    </source>
</evidence>
<geneLocation type="mitochondrion" evidence="1"/>
<dbReference type="AlphaFoldDB" id="A0A117NFJ3"/>
<organism evidence="1">
    <name type="scientific">Picea glauca</name>
    <name type="common">White spruce</name>
    <name type="synonym">Pinus glauca</name>
    <dbReference type="NCBI Taxonomy" id="3330"/>
    <lineage>
        <taxon>Eukaryota</taxon>
        <taxon>Viridiplantae</taxon>
        <taxon>Streptophyta</taxon>
        <taxon>Embryophyta</taxon>
        <taxon>Tracheophyta</taxon>
        <taxon>Spermatophyta</taxon>
        <taxon>Pinopsida</taxon>
        <taxon>Pinidae</taxon>
        <taxon>Conifers I</taxon>
        <taxon>Pinales</taxon>
        <taxon>Pinaceae</taxon>
        <taxon>Picea</taxon>
    </lineage>
</organism>
<comment type="caution">
    <text evidence="1">The sequence shown here is derived from an EMBL/GenBank/DDBJ whole genome shotgun (WGS) entry which is preliminary data.</text>
</comment>
<gene>
    <name evidence="1" type="ORF">ABT39_MTgene3426</name>
</gene>
<name>A0A117NFJ3_PICGL</name>
<sequence length="74" mass="8338">MYFSKIEIKSHQGQRILINPFSFSPDDPEPPQAKVDRAWPGWNYDHEIASAAGGWDFSLSNRTPPMNVAKYGDG</sequence>
<keyword evidence="1" id="KW-0496">Mitochondrion</keyword>
<reference evidence="1" key="1">
    <citation type="journal article" date="2015" name="Genome Biol. Evol.">
        <title>Organellar Genomes of White Spruce (Picea glauca): Assembly and Annotation.</title>
        <authorList>
            <person name="Jackman S.D."/>
            <person name="Warren R.L."/>
            <person name="Gibb E.A."/>
            <person name="Vandervalk B.P."/>
            <person name="Mohamadi H."/>
            <person name="Chu J."/>
            <person name="Raymond A."/>
            <person name="Pleasance S."/>
            <person name="Coope R."/>
            <person name="Wildung M.R."/>
            <person name="Ritland C.E."/>
            <person name="Bousquet J."/>
            <person name="Jones S.J."/>
            <person name="Bohlmann J."/>
            <person name="Birol I."/>
        </authorList>
    </citation>
    <scope>NUCLEOTIDE SEQUENCE [LARGE SCALE GENOMIC DNA]</scope>
    <source>
        <tissue evidence="1">Flushing bud</tissue>
    </source>
</reference>
<proteinExistence type="predicted"/>
<accession>A0A117NFJ3</accession>